<evidence type="ECO:0000256" key="1">
    <source>
        <dbReference type="ARBA" id="ARBA00000085"/>
    </source>
</evidence>
<evidence type="ECO:0000313" key="8">
    <source>
        <dbReference type="Proteomes" id="UP001597112"/>
    </source>
</evidence>
<dbReference type="PANTHER" id="PTHR42878">
    <property type="entry name" value="TWO-COMPONENT HISTIDINE KINASE"/>
    <property type="match status" value="1"/>
</dbReference>
<dbReference type="InterPro" id="IPR036097">
    <property type="entry name" value="HisK_dim/P_sf"/>
</dbReference>
<protein>
    <recommendedName>
        <fullName evidence="2">histidine kinase</fullName>
        <ecNumber evidence="2">2.7.13.3</ecNumber>
    </recommendedName>
</protein>
<dbReference type="InterPro" id="IPR050351">
    <property type="entry name" value="BphY/WalK/GraS-like"/>
</dbReference>
<proteinExistence type="predicted"/>
<evidence type="ECO:0000256" key="2">
    <source>
        <dbReference type="ARBA" id="ARBA00012438"/>
    </source>
</evidence>
<comment type="caution">
    <text evidence="7">The sequence shown here is derived from an EMBL/GenBank/DDBJ whole genome shotgun (WGS) entry which is preliminary data.</text>
</comment>
<comment type="catalytic activity">
    <reaction evidence="1">
        <text>ATP + protein L-histidine = ADP + protein N-phospho-L-histidine.</text>
        <dbReference type="EC" id="2.7.13.3"/>
    </reaction>
</comment>
<organism evidence="7 8">
    <name type="scientific">Ohtaekwangia kribbensis</name>
    <dbReference type="NCBI Taxonomy" id="688913"/>
    <lineage>
        <taxon>Bacteria</taxon>
        <taxon>Pseudomonadati</taxon>
        <taxon>Bacteroidota</taxon>
        <taxon>Cytophagia</taxon>
        <taxon>Cytophagales</taxon>
        <taxon>Fulvivirgaceae</taxon>
        <taxon>Ohtaekwangia</taxon>
    </lineage>
</organism>
<name>A0ABW3JZ47_9BACT</name>
<accession>A0ABW3JZ47</accession>
<keyword evidence="6" id="KW-1133">Transmembrane helix</keyword>
<keyword evidence="3" id="KW-0808">Transferase</keyword>
<feature type="coiled-coil region" evidence="5">
    <location>
        <begin position="191"/>
        <end position="236"/>
    </location>
</feature>
<feature type="transmembrane region" description="Helical" evidence="6">
    <location>
        <begin position="122"/>
        <end position="141"/>
    </location>
</feature>
<dbReference type="SUPFAM" id="SSF47384">
    <property type="entry name" value="Homodimeric domain of signal transducing histidine kinase"/>
    <property type="match status" value="1"/>
</dbReference>
<feature type="transmembrane region" description="Helical" evidence="6">
    <location>
        <begin position="21"/>
        <end position="42"/>
    </location>
</feature>
<keyword evidence="6" id="KW-0472">Membrane</keyword>
<feature type="transmembrane region" description="Helical" evidence="6">
    <location>
        <begin position="74"/>
        <end position="92"/>
    </location>
</feature>
<feature type="transmembrane region" description="Helical" evidence="6">
    <location>
        <begin position="98"/>
        <end position="115"/>
    </location>
</feature>
<dbReference type="EMBL" id="JBHTKA010000001">
    <property type="protein sequence ID" value="MFD0999199.1"/>
    <property type="molecule type" value="Genomic_DNA"/>
</dbReference>
<dbReference type="EC" id="2.7.13.3" evidence="2"/>
<dbReference type="RefSeq" id="WP_377577220.1">
    <property type="nucleotide sequence ID" value="NZ_JBHTKA010000001.1"/>
</dbReference>
<reference evidence="8" key="1">
    <citation type="journal article" date="2019" name="Int. J. Syst. Evol. Microbiol.">
        <title>The Global Catalogue of Microorganisms (GCM) 10K type strain sequencing project: providing services to taxonomists for standard genome sequencing and annotation.</title>
        <authorList>
            <consortium name="The Broad Institute Genomics Platform"/>
            <consortium name="The Broad Institute Genome Sequencing Center for Infectious Disease"/>
            <person name="Wu L."/>
            <person name="Ma J."/>
        </authorList>
    </citation>
    <scope>NUCLEOTIDE SEQUENCE [LARGE SCALE GENOMIC DNA]</scope>
    <source>
        <strain evidence="8">CCUG 58938</strain>
    </source>
</reference>
<keyword evidence="5" id="KW-0175">Coiled coil</keyword>
<evidence type="ECO:0000256" key="5">
    <source>
        <dbReference type="SAM" id="Coils"/>
    </source>
</evidence>
<gene>
    <name evidence="7" type="ORF">ACFQ21_07770</name>
</gene>
<feature type="transmembrane region" description="Helical" evidence="6">
    <location>
        <begin position="48"/>
        <end position="67"/>
    </location>
</feature>
<dbReference type="Proteomes" id="UP001597112">
    <property type="component" value="Unassembled WGS sequence"/>
</dbReference>
<dbReference type="PANTHER" id="PTHR42878:SF15">
    <property type="entry name" value="BACTERIOPHYTOCHROME"/>
    <property type="match status" value="1"/>
</dbReference>
<keyword evidence="8" id="KW-1185">Reference proteome</keyword>
<evidence type="ECO:0000313" key="7">
    <source>
        <dbReference type="EMBL" id="MFD0999199.1"/>
    </source>
</evidence>
<keyword evidence="4" id="KW-0418">Kinase</keyword>
<dbReference type="Gene3D" id="1.10.287.130">
    <property type="match status" value="1"/>
</dbReference>
<evidence type="ECO:0000256" key="4">
    <source>
        <dbReference type="ARBA" id="ARBA00022777"/>
    </source>
</evidence>
<sequence length="313" mass="35432">MLDFLRKTDTEGLEASRIVAFRYYLIAITFIFLAAIFLEFAVDLQNISLVYVLILTTIPALLLTLSLVGVRHKILVIINIFFLLIINQVQILSNPGFFHTWVFWVGLIPLLLTMFTRSVETIILITLLLFFIIANGVYVSTQVGSYPVTIYPAQFTVSGVFFALITATVASLFGYTQHAVHKRLVNQNLTLKLMTAEIEEQNKMLKEKNEEITSINNGLEERVAERTLELEAHNRKLAEYAFINSHLLRGPLCSILGLINLLNNTSLSEKEKEILIHLKESSHNLDDVVSKISKALSSGPELDRDLIRNLKEK</sequence>
<keyword evidence="6" id="KW-0812">Transmembrane</keyword>
<feature type="transmembrane region" description="Helical" evidence="6">
    <location>
        <begin position="153"/>
        <end position="175"/>
    </location>
</feature>
<evidence type="ECO:0000256" key="6">
    <source>
        <dbReference type="SAM" id="Phobius"/>
    </source>
</evidence>
<evidence type="ECO:0000256" key="3">
    <source>
        <dbReference type="ARBA" id="ARBA00022679"/>
    </source>
</evidence>